<evidence type="ECO:0000256" key="2">
    <source>
        <dbReference type="SAM" id="Phobius"/>
    </source>
</evidence>
<dbReference type="EMBL" id="REGA01000004">
    <property type="protein sequence ID" value="RQG95988.1"/>
    <property type="molecule type" value="Genomic_DNA"/>
</dbReference>
<keyword evidence="2" id="KW-1133">Transmembrane helix</keyword>
<feature type="transmembrane region" description="Helical" evidence="2">
    <location>
        <begin position="44"/>
        <end position="73"/>
    </location>
</feature>
<proteinExistence type="predicted"/>
<evidence type="ECO:0000313" key="3">
    <source>
        <dbReference type="EMBL" id="RQG95988.1"/>
    </source>
</evidence>
<name>A0A3N6LYR5_NATCH</name>
<feature type="region of interest" description="Disordered" evidence="1">
    <location>
        <begin position="1"/>
        <end position="29"/>
    </location>
</feature>
<dbReference type="OrthoDB" id="157642at2157"/>
<comment type="caution">
    <text evidence="3">The sequence shown here is derived from an EMBL/GenBank/DDBJ whole genome shotgun (WGS) entry which is preliminary data.</text>
</comment>
<evidence type="ECO:0000256" key="1">
    <source>
        <dbReference type="SAM" id="MobiDB-lite"/>
    </source>
</evidence>
<dbReference type="Pfam" id="PF24363">
    <property type="entry name" value="DUF7519"/>
    <property type="match status" value="1"/>
</dbReference>
<evidence type="ECO:0000313" key="4">
    <source>
        <dbReference type="Proteomes" id="UP000282323"/>
    </source>
</evidence>
<feature type="compositionally biased region" description="Basic and acidic residues" evidence="1">
    <location>
        <begin position="17"/>
        <end position="29"/>
    </location>
</feature>
<reference evidence="3 4" key="1">
    <citation type="submission" date="2018-10" db="EMBL/GenBank/DDBJ databases">
        <title>Natrarchaeobius chitinivorans gen. nov., sp. nov., and Natrarchaeobius haloalkaliphilus sp. nov., alkaliphilic, chitin-utilizing haloarchaea from hypersaline alkaline lakes.</title>
        <authorList>
            <person name="Sorokin D.Y."/>
            <person name="Elcheninov A.G."/>
            <person name="Kostrikina N.A."/>
            <person name="Bale N.J."/>
            <person name="Sinninghe Damste J.S."/>
            <person name="Khijniak T.V."/>
            <person name="Kublanov I.V."/>
            <person name="Toshchakov S.V."/>
        </authorList>
    </citation>
    <scope>NUCLEOTIDE SEQUENCE [LARGE SCALE GENOMIC DNA]</scope>
    <source>
        <strain evidence="3 4">AArcht4T</strain>
    </source>
</reference>
<protein>
    <submittedName>
        <fullName evidence="3">Uncharacterized protein</fullName>
    </submittedName>
</protein>
<gene>
    <name evidence="3" type="ORF">EA473_07360</name>
</gene>
<keyword evidence="4" id="KW-1185">Reference proteome</keyword>
<dbReference type="Proteomes" id="UP000282323">
    <property type="component" value="Unassembled WGS sequence"/>
</dbReference>
<accession>A0A3N6LYR5</accession>
<keyword evidence="2" id="KW-0812">Transmembrane</keyword>
<feature type="transmembrane region" description="Helical" evidence="2">
    <location>
        <begin position="144"/>
        <end position="164"/>
    </location>
</feature>
<feature type="transmembrane region" description="Helical" evidence="2">
    <location>
        <begin position="176"/>
        <end position="195"/>
    </location>
</feature>
<dbReference type="RefSeq" id="WP_124194988.1">
    <property type="nucleotide sequence ID" value="NZ_REGA01000004.1"/>
</dbReference>
<sequence>MTVPASQDRSAEDEEPIDRSEHRFEERAEVDRRPTVVASSVATVAVGLCTVIVSTATAAGGAVTLLGGLLLAGGLLSRRARWRRLLVDIGSLTAFAGVVLSGLEGAAVEPTLVATVSLVVAWDLAGSAIDLGEQLGRDADTRRLEGVHAVSSALVGLIAMAVGYGTFTLARGGQPISALVLLLLAGTVATMALGVKRSWGGTR</sequence>
<dbReference type="InterPro" id="IPR055941">
    <property type="entry name" value="DUF7519"/>
</dbReference>
<keyword evidence="2" id="KW-0472">Membrane</keyword>
<dbReference type="AlphaFoldDB" id="A0A3N6LYR5"/>
<organism evidence="3 4">
    <name type="scientific">Natrarchaeobius chitinivorans</name>
    <dbReference type="NCBI Taxonomy" id="1679083"/>
    <lineage>
        <taxon>Archaea</taxon>
        <taxon>Methanobacteriati</taxon>
        <taxon>Methanobacteriota</taxon>
        <taxon>Stenosarchaea group</taxon>
        <taxon>Halobacteria</taxon>
        <taxon>Halobacteriales</taxon>
        <taxon>Natrialbaceae</taxon>
        <taxon>Natrarchaeobius</taxon>
    </lineage>
</organism>